<dbReference type="CDD" id="cd07067">
    <property type="entry name" value="HP_PGM_like"/>
    <property type="match status" value="1"/>
</dbReference>
<dbReference type="SMART" id="SM00855">
    <property type="entry name" value="PGAM"/>
    <property type="match status" value="1"/>
</dbReference>
<dbReference type="PANTHER" id="PTHR48100">
    <property type="entry name" value="BROAD-SPECIFICITY PHOSPHATASE YOR283W-RELATED"/>
    <property type="match status" value="1"/>
</dbReference>
<dbReference type="PANTHER" id="PTHR48100:SF1">
    <property type="entry name" value="HISTIDINE PHOSPHATASE FAMILY PROTEIN-RELATED"/>
    <property type="match status" value="1"/>
</dbReference>
<organism evidence="1 2">
    <name type="scientific">Paenibacillus urinalis</name>
    <dbReference type="NCBI Taxonomy" id="521520"/>
    <lineage>
        <taxon>Bacteria</taxon>
        <taxon>Bacillati</taxon>
        <taxon>Bacillota</taxon>
        <taxon>Bacilli</taxon>
        <taxon>Bacillales</taxon>
        <taxon>Paenibacillaceae</taxon>
        <taxon>Paenibacillus</taxon>
    </lineage>
</organism>
<dbReference type="SUPFAM" id="SSF53254">
    <property type="entry name" value="Phosphoglycerate mutase-like"/>
    <property type="match status" value="1"/>
</dbReference>
<evidence type="ECO:0000313" key="2">
    <source>
        <dbReference type="Proteomes" id="UP001220962"/>
    </source>
</evidence>
<dbReference type="InterPro" id="IPR029033">
    <property type="entry name" value="His_PPase_superfam"/>
</dbReference>
<name>A0AAX3N2I2_9BACL</name>
<dbReference type="Proteomes" id="UP001220962">
    <property type="component" value="Chromosome"/>
</dbReference>
<gene>
    <name evidence="1" type="ORF">PUW23_07645</name>
</gene>
<dbReference type="EMBL" id="CP118101">
    <property type="protein sequence ID" value="WDH84078.1"/>
    <property type="molecule type" value="Genomic_DNA"/>
</dbReference>
<sequence length="189" mass="22131">MELVFIRHAQGEHTLNWPNQLHMQHPALTESGVQQAVKLRHLYLLCSEDVVVTSPTRRTIETVNIWSKDISVQKYVTPLLGPRMFPQNPAWEPLGCDKIYTLEEVSIDYPDYTVVPSEQELWKDGINTLSTEQFEYHADRFLKWLSRFKRTVYCVTHDGTINSYRQFFGESNITRNDFVRETGAIRIRV</sequence>
<proteinExistence type="predicted"/>
<accession>A0AAX3N2I2</accession>
<reference evidence="1" key="1">
    <citation type="submission" date="2023-02" db="EMBL/GenBank/DDBJ databases">
        <title>Pathogen: clinical or host-associated sample.</title>
        <authorList>
            <person name="Hergert J."/>
            <person name="Casey R."/>
            <person name="Wagner J."/>
            <person name="Young E.L."/>
            <person name="Oakeson K.F."/>
        </authorList>
    </citation>
    <scope>NUCLEOTIDE SEQUENCE</scope>
    <source>
        <strain evidence="1">2022CK-00830</strain>
    </source>
</reference>
<protein>
    <submittedName>
        <fullName evidence="1">Phosphoglycerate mutase family protein</fullName>
    </submittedName>
</protein>
<dbReference type="InterPro" id="IPR013078">
    <property type="entry name" value="His_Pase_superF_clade-1"/>
</dbReference>
<dbReference type="Pfam" id="PF00300">
    <property type="entry name" value="His_Phos_1"/>
    <property type="match status" value="1"/>
</dbReference>
<dbReference type="RefSeq" id="WP_274359738.1">
    <property type="nucleotide sequence ID" value="NZ_CP118101.1"/>
</dbReference>
<dbReference type="InterPro" id="IPR050275">
    <property type="entry name" value="PGM_Phosphatase"/>
</dbReference>
<dbReference type="GO" id="GO:0005737">
    <property type="term" value="C:cytoplasm"/>
    <property type="evidence" value="ECO:0007669"/>
    <property type="project" value="TreeGrafter"/>
</dbReference>
<dbReference type="AlphaFoldDB" id="A0AAX3N2I2"/>
<dbReference type="GO" id="GO:0016791">
    <property type="term" value="F:phosphatase activity"/>
    <property type="evidence" value="ECO:0007669"/>
    <property type="project" value="TreeGrafter"/>
</dbReference>
<evidence type="ECO:0000313" key="1">
    <source>
        <dbReference type="EMBL" id="WDH84078.1"/>
    </source>
</evidence>
<dbReference type="Gene3D" id="3.40.50.1240">
    <property type="entry name" value="Phosphoglycerate mutase-like"/>
    <property type="match status" value="1"/>
</dbReference>